<organism evidence="2">
    <name type="scientific">Bifidobacterium fermentum</name>
    <dbReference type="NCBI Taxonomy" id="3059035"/>
    <lineage>
        <taxon>Bacteria</taxon>
        <taxon>Bacillati</taxon>
        <taxon>Actinomycetota</taxon>
        <taxon>Actinomycetes</taxon>
        <taxon>Bifidobacteriales</taxon>
        <taxon>Bifidobacteriaceae</taxon>
        <taxon>Bifidobacterium</taxon>
    </lineage>
</organism>
<feature type="transmembrane region" description="Helical" evidence="1">
    <location>
        <begin position="161"/>
        <end position="182"/>
    </location>
</feature>
<dbReference type="RefSeq" id="WP_369343151.1">
    <property type="nucleotide sequence ID" value="NZ_CP129675.1"/>
</dbReference>
<keyword evidence="1" id="KW-0472">Membrane</keyword>
<name>A0AB39UCT9_9BIFI</name>
<evidence type="ECO:0000313" key="2">
    <source>
        <dbReference type="EMBL" id="XDS46771.1"/>
    </source>
</evidence>
<evidence type="ECO:0000256" key="1">
    <source>
        <dbReference type="SAM" id="Phobius"/>
    </source>
</evidence>
<dbReference type="EMBL" id="CP129675">
    <property type="protein sequence ID" value="XDS46771.1"/>
    <property type="molecule type" value="Genomic_DNA"/>
</dbReference>
<accession>A0AB39UCT9</accession>
<feature type="transmembrane region" description="Helical" evidence="1">
    <location>
        <begin position="133"/>
        <end position="155"/>
    </location>
</feature>
<dbReference type="AlphaFoldDB" id="A0AB39UCT9"/>
<proteinExistence type="predicted"/>
<reference evidence="2" key="1">
    <citation type="submission" date="2023-07" db="EMBL/GenBank/DDBJ databases">
        <title>Bifidobacterium aquikefiriaerophilum sp. nov. and Bifidobacterium eccum sp. nov., isolated from water kefir.</title>
        <authorList>
            <person name="Breselge S."/>
            <person name="Bellassi P."/>
            <person name="Barcenilla C."/>
            <person name="Alvarez-Ordonez A."/>
            <person name="Morelli L."/>
            <person name="Cotter P.D."/>
        </authorList>
    </citation>
    <scope>NUCLEOTIDE SEQUENCE</scope>
    <source>
        <strain evidence="2">WK048_4_13</strain>
    </source>
</reference>
<dbReference type="Pfam" id="PF13787">
    <property type="entry name" value="HXXEE"/>
    <property type="match status" value="1"/>
</dbReference>
<gene>
    <name evidence="2" type="ORF">QN217_01075</name>
</gene>
<keyword evidence="1" id="KW-1133">Transmembrane helix</keyword>
<dbReference type="InterPro" id="IPR025671">
    <property type="entry name" value="HXXEE"/>
</dbReference>
<sequence length="196" mass="21980">MTHQQACHGRAFSIMTGNDYPCRMTFLAFAAFTLFVVHEFEEIIRCRPWIERHESEARYARDMWIRNRRAYPSTETIAAMILEEVILAAIILLIASSSGYLSLVFAVVFGNSLHLVGHIISAMASKAWNPGSITAAMTLPFNIAILIIVWMHTIARVRFGALQIFTASIIITAVLVANLSMLHHISPRLDAMIHRG</sequence>
<keyword evidence="1" id="KW-0812">Transmembrane</keyword>
<protein>
    <submittedName>
        <fullName evidence="2">HXXEE domain-containing protein</fullName>
    </submittedName>
</protein>